<accession>A0A8B6G156</accession>
<dbReference type="InterPro" id="IPR024445">
    <property type="entry name" value="Tnp_ISXO2-like"/>
</dbReference>
<evidence type="ECO:0000259" key="1">
    <source>
        <dbReference type="SMART" id="SM01126"/>
    </source>
</evidence>
<dbReference type="AlphaFoldDB" id="A0A8B6G156"/>
<proteinExistence type="predicted"/>
<dbReference type="InterPro" id="IPR053164">
    <property type="entry name" value="IS1016-like_transposase"/>
</dbReference>
<dbReference type="EMBL" id="UYJE01007719">
    <property type="protein sequence ID" value="VDI57254.1"/>
    <property type="molecule type" value="Genomic_DNA"/>
</dbReference>
<dbReference type="OrthoDB" id="10062329at2759"/>
<keyword evidence="3" id="KW-1185">Reference proteome</keyword>
<evidence type="ECO:0000313" key="3">
    <source>
        <dbReference type="Proteomes" id="UP000596742"/>
    </source>
</evidence>
<comment type="caution">
    <text evidence="2">The sequence shown here is derived from an EMBL/GenBank/DDBJ whole genome shotgun (WGS) entry which is preliminary data.</text>
</comment>
<gene>
    <name evidence="2" type="ORF">MGAL_10B089990</name>
</gene>
<dbReference type="SMART" id="SM01126">
    <property type="entry name" value="DDE_Tnp_IS1595"/>
    <property type="match status" value="1"/>
</dbReference>
<reference evidence="2" key="1">
    <citation type="submission" date="2018-11" db="EMBL/GenBank/DDBJ databases">
        <authorList>
            <person name="Alioto T."/>
            <person name="Alioto T."/>
        </authorList>
    </citation>
    <scope>NUCLEOTIDE SEQUENCE</scope>
</reference>
<dbReference type="PANTHER" id="PTHR47163">
    <property type="entry name" value="DDE_TNP_IS1595 DOMAIN-CONTAINING PROTEIN"/>
    <property type="match status" value="1"/>
</dbReference>
<evidence type="ECO:0000313" key="2">
    <source>
        <dbReference type="EMBL" id="VDI57254.1"/>
    </source>
</evidence>
<feature type="domain" description="ISXO2-like transposase" evidence="1">
    <location>
        <begin position="85"/>
        <end position="218"/>
    </location>
</feature>
<dbReference type="NCBIfam" id="NF033547">
    <property type="entry name" value="transpos_IS1595"/>
    <property type="match status" value="1"/>
</dbReference>
<name>A0A8B6G156_MYTGA</name>
<protein>
    <recommendedName>
        <fullName evidence="1">ISXO2-like transposase domain-containing protein</fullName>
    </recommendedName>
</protein>
<dbReference type="PANTHER" id="PTHR47163:SF2">
    <property type="entry name" value="SI:DKEY-17M8.2"/>
    <property type="match status" value="1"/>
</dbReference>
<sequence length="221" mass="25377">MVLDGDAPTKDVKKRHTYRIIHTGSFFEKSKVTLNKWLYAIYLWSQERKVNTVVKQVDIGEKTVIQMYQYLLDVCSTKLLNTPIELGGPGVVVQIDDCLFNHKSKYNRRGRLKKELWVFGLADTSFKPAITYMELVEKRDAATLLPIIEKAVKPGTIIYSDQWKAYCNIQTELKLKHATVNHSVNFVDPETGVHTQAIESYWAKAKYKFKVMKGVSSDQTI</sequence>
<dbReference type="Proteomes" id="UP000596742">
    <property type="component" value="Unassembled WGS sequence"/>
</dbReference>
<dbReference type="Pfam" id="PF12762">
    <property type="entry name" value="DDE_Tnp_IS1595"/>
    <property type="match status" value="1"/>
</dbReference>
<organism evidence="2 3">
    <name type="scientific">Mytilus galloprovincialis</name>
    <name type="common">Mediterranean mussel</name>
    <dbReference type="NCBI Taxonomy" id="29158"/>
    <lineage>
        <taxon>Eukaryota</taxon>
        <taxon>Metazoa</taxon>
        <taxon>Spiralia</taxon>
        <taxon>Lophotrochozoa</taxon>
        <taxon>Mollusca</taxon>
        <taxon>Bivalvia</taxon>
        <taxon>Autobranchia</taxon>
        <taxon>Pteriomorphia</taxon>
        <taxon>Mytilida</taxon>
        <taxon>Mytiloidea</taxon>
        <taxon>Mytilidae</taxon>
        <taxon>Mytilinae</taxon>
        <taxon>Mytilus</taxon>
    </lineage>
</organism>